<dbReference type="AlphaFoldDB" id="K4IKQ8"/>
<proteinExistence type="predicted"/>
<gene>
    <name evidence="1" type="ordered locus">P700755_002984</name>
</gene>
<dbReference type="STRING" id="313595.P700755_002984"/>
<accession>K4IKQ8</accession>
<dbReference type="HOGENOM" id="CLU_3172385_0_0_10"/>
<reference evidence="1" key="2">
    <citation type="submission" date="2012-09" db="EMBL/GenBank/DDBJ databases">
        <title>The complete sequence of Psychroflexus torquis an extreme psychrophile from sea-ice that is stimulated by light.</title>
        <authorList>
            <person name="Feng S."/>
            <person name="Powell S.M."/>
            <person name="Bowman J.P."/>
        </authorList>
    </citation>
    <scope>NUCLEOTIDE SEQUENCE [LARGE SCALE GENOMIC DNA]</scope>
    <source>
        <strain evidence="1">ATCC 700755</strain>
    </source>
</reference>
<name>K4IKQ8_PSYTT</name>
<keyword evidence="2" id="KW-1185">Reference proteome</keyword>
<sequence length="47" mass="5603">MNCEYTTQYEGIDKQNAKAYVQQRLKQIGRKVLSLKARVDLRRPPFF</sequence>
<evidence type="ECO:0000313" key="2">
    <source>
        <dbReference type="Proteomes" id="UP000008514"/>
    </source>
</evidence>
<dbReference type="KEGG" id="ptq:P700755_002984"/>
<protein>
    <submittedName>
        <fullName evidence="1">Uncharacterized protein</fullName>
    </submittedName>
</protein>
<dbReference type="Proteomes" id="UP000008514">
    <property type="component" value="Chromosome"/>
</dbReference>
<evidence type="ECO:0000313" key="1">
    <source>
        <dbReference type="EMBL" id="AFU69676.1"/>
    </source>
</evidence>
<dbReference type="EMBL" id="CP003879">
    <property type="protein sequence ID" value="AFU69676.1"/>
    <property type="molecule type" value="Genomic_DNA"/>
</dbReference>
<organism evidence="1 2">
    <name type="scientific">Psychroflexus torquis (strain ATCC 700755 / CIP 106069 / ACAM 623)</name>
    <dbReference type="NCBI Taxonomy" id="313595"/>
    <lineage>
        <taxon>Bacteria</taxon>
        <taxon>Pseudomonadati</taxon>
        <taxon>Bacteroidota</taxon>
        <taxon>Flavobacteriia</taxon>
        <taxon>Flavobacteriales</taxon>
        <taxon>Flavobacteriaceae</taxon>
        <taxon>Psychroflexus</taxon>
    </lineage>
</organism>
<reference evidence="1" key="1">
    <citation type="submission" date="2006-03" db="EMBL/GenBank/DDBJ databases">
        <authorList>
            <person name="Bowman J."/>
            <person name="Ferriera S."/>
            <person name="Johnson J."/>
            <person name="Kravitz S."/>
            <person name="Halpern A."/>
            <person name="Remington K."/>
            <person name="Beeson K."/>
            <person name="Tran B."/>
            <person name="Rogers Y.-H."/>
            <person name="Friedman R."/>
            <person name="Venter J.C."/>
        </authorList>
    </citation>
    <scope>NUCLEOTIDE SEQUENCE [LARGE SCALE GENOMIC DNA]</scope>
    <source>
        <strain evidence="1">ATCC 700755</strain>
    </source>
</reference>